<dbReference type="Proteomes" id="UP000814140">
    <property type="component" value="Unassembled WGS sequence"/>
</dbReference>
<organism evidence="1 2">
    <name type="scientific">Artomyces pyxidatus</name>
    <dbReference type="NCBI Taxonomy" id="48021"/>
    <lineage>
        <taxon>Eukaryota</taxon>
        <taxon>Fungi</taxon>
        <taxon>Dikarya</taxon>
        <taxon>Basidiomycota</taxon>
        <taxon>Agaricomycotina</taxon>
        <taxon>Agaricomycetes</taxon>
        <taxon>Russulales</taxon>
        <taxon>Auriscalpiaceae</taxon>
        <taxon>Artomyces</taxon>
    </lineage>
</organism>
<reference evidence="1" key="2">
    <citation type="journal article" date="2022" name="New Phytol.">
        <title>Evolutionary transition to the ectomycorrhizal habit in the genomes of a hyperdiverse lineage of mushroom-forming fungi.</title>
        <authorList>
            <person name="Looney B."/>
            <person name="Miyauchi S."/>
            <person name="Morin E."/>
            <person name="Drula E."/>
            <person name="Courty P.E."/>
            <person name="Kohler A."/>
            <person name="Kuo A."/>
            <person name="LaButti K."/>
            <person name="Pangilinan J."/>
            <person name="Lipzen A."/>
            <person name="Riley R."/>
            <person name="Andreopoulos W."/>
            <person name="He G."/>
            <person name="Johnson J."/>
            <person name="Nolan M."/>
            <person name="Tritt A."/>
            <person name="Barry K.W."/>
            <person name="Grigoriev I.V."/>
            <person name="Nagy L.G."/>
            <person name="Hibbett D."/>
            <person name="Henrissat B."/>
            <person name="Matheny P.B."/>
            <person name="Labbe J."/>
            <person name="Martin F.M."/>
        </authorList>
    </citation>
    <scope>NUCLEOTIDE SEQUENCE</scope>
    <source>
        <strain evidence="1">HHB10654</strain>
    </source>
</reference>
<proteinExistence type="predicted"/>
<gene>
    <name evidence="1" type="ORF">BV25DRAFT_1876236</name>
</gene>
<name>A0ACB8TGQ0_9AGAM</name>
<sequence>MSSYTETWLPAPNSPYQFYTRTYTPKGAPRGAVVFIHGFIEHVARYTHAHEAWAARGFVVFTFDQRGFGRTALDGPNGKAQPGSIYGRTGDKEQVGDVEWAIKHVRVTYEGVPIFLMGHSMGGGLSLSFATRQTAPPSKETISLLTGVIVSSPLIRLTSPPVSMVRWLGGRATTVMPNFNIPASVEPKHLSHDPVVCEENTRDPLIKRSASLRAVDDMLNRGEALLVQNYKDWPKNLPVFIVQGSDDRVCSPKASQEFFDKVPATDKKITFFPGGYHELQNEPDGVKEKFFDTVISWAEEHLPFTTGVDGTASSKL</sequence>
<evidence type="ECO:0000313" key="1">
    <source>
        <dbReference type="EMBL" id="KAI0067636.1"/>
    </source>
</evidence>
<dbReference type="EMBL" id="MU277189">
    <property type="protein sequence ID" value="KAI0067636.1"/>
    <property type="molecule type" value="Genomic_DNA"/>
</dbReference>
<comment type="caution">
    <text evidence="1">The sequence shown here is derived from an EMBL/GenBank/DDBJ whole genome shotgun (WGS) entry which is preliminary data.</text>
</comment>
<accession>A0ACB8TGQ0</accession>
<protein>
    <submittedName>
        <fullName evidence="1">Alpha beta-hydrolase</fullName>
    </submittedName>
</protein>
<reference evidence="1" key="1">
    <citation type="submission" date="2021-03" db="EMBL/GenBank/DDBJ databases">
        <authorList>
            <consortium name="DOE Joint Genome Institute"/>
            <person name="Ahrendt S."/>
            <person name="Looney B.P."/>
            <person name="Miyauchi S."/>
            <person name="Morin E."/>
            <person name="Drula E."/>
            <person name="Courty P.E."/>
            <person name="Chicoki N."/>
            <person name="Fauchery L."/>
            <person name="Kohler A."/>
            <person name="Kuo A."/>
            <person name="Labutti K."/>
            <person name="Pangilinan J."/>
            <person name="Lipzen A."/>
            <person name="Riley R."/>
            <person name="Andreopoulos W."/>
            <person name="He G."/>
            <person name="Johnson J."/>
            <person name="Barry K.W."/>
            <person name="Grigoriev I.V."/>
            <person name="Nagy L."/>
            <person name="Hibbett D."/>
            <person name="Henrissat B."/>
            <person name="Matheny P.B."/>
            <person name="Labbe J."/>
            <person name="Martin F."/>
        </authorList>
    </citation>
    <scope>NUCLEOTIDE SEQUENCE</scope>
    <source>
        <strain evidence="1">HHB10654</strain>
    </source>
</reference>
<keyword evidence="2" id="KW-1185">Reference proteome</keyword>
<evidence type="ECO:0000313" key="2">
    <source>
        <dbReference type="Proteomes" id="UP000814140"/>
    </source>
</evidence>